<evidence type="ECO:0000256" key="1">
    <source>
        <dbReference type="SAM" id="MobiDB-lite"/>
    </source>
</evidence>
<keyword evidence="3" id="KW-1185">Reference proteome</keyword>
<feature type="region of interest" description="Disordered" evidence="1">
    <location>
        <begin position="304"/>
        <end position="345"/>
    </location>
</feature>
<evidence type="ECO:0000313" key="3">
    <source>
        <dbReference type="Proteomes" id="UP000008062"/>
    </source>
</evidence>
<reference evidence="2 3" key="1">
    <citation type="journal article" date="2011" name="PLoS Genet.">
        <title>Finished genome of the fungal wheat pathogen Mycosphaerella graminicola reveals dispensome structure, chromosome plasticity, and stealth pathogenesis.</title>
        <authorList>
            <person name="Goodwin S.B."/>
            <person name="Ben M'barek S."/>
            <person name="Dhillon B."/>
            <person name="Wittenberg A.H.J."/>
            <person name="Crane C.F."/>
            <person name="Hane J.K."/>
            <person name="Foster A.J."/>
            <person name="Van der Lee T.A.J."/>
            <person name="Grimwood J."/>
            <person name="Aerts A."/>
            <person name="Antoniw J."/>
            <person name="Bailey A."/>
            <person name="Bluhm B."/>
            <person name="Bowler J."/>
            <person name="Bristow J."/>
            <person name="van der Burgt A."/>
            <person name="Canto-Canche B."/>
            <person name="Churchill A.C.L."/>
            <person name="Conde-Ferraez L."/>
            <person name="Cools H.J."/>
            <person name="Coutinho P.M."/>
            <person name="Csukai M."/>
            <person name="Dehal P."/>
            <person name="De Wit P."/>
            <person name="Donzelli B."/>
            <person name="van de Geest H.C."/>
            <person name="van Ham R.C.H.J."/>
            <person name="Hammond-Kosack K.E."/>
            <person name="Henrissat B."/>
            <person name="Kilian A."/>
            <person name="Kobayashi A.K."/>
            <person name="Koopmann E."/>
            <person name="Kourmpetis Y."/>
            <person name="Kuzniar A."/>
            <person name="Lindquist E."/>
            <person name="Lombard V."/>
            <person name="Maliepaard C."/>
            <person name="Martins N."/>
            <person name="Mehrabi R."/>
            <person name="Nap J.P.H."/>
            <person name="Ponomarenko A."/>
            <person name="Rudd J.J."/>
            <person name="Salamov A."/>
            <person name="Schmutz J."/>
            <person name="Schouten H.J."/>
            <person name="Shapiro H."/>
            <person name="Stergiopoulos I."/>
            <person name="Torriani S.F.F."/>
            <person name="Tu H."/>
            <person name="de Vries R.P."/>
            <person name="Waalwijk C."/>
            <person name="Ware S.B."/>
            <person name="Wiebenga A."/>
            <person name="Zwiers L.-H."/>
            <person name="Oliver R.P."/>
            <person name="Grigoriev I.V."/>
            <person name="Kema G.H.J."/>
        </authorList>
    </citation>
    <scope>NUCLEOTIDE SEQUENCE [LARGE SCALE GENOMIC DNA]</scope>
    <source>
        <strain evidence="3">CBS 115943 / IPO323</strain>
    </source>
</reference>
<name>F9XR99_ZYMTI</name>
<feature type="compositionally biased region" description="Acidic residues" evidence="1">
    <location>
        <begin position="224"/>
        <end position="239"/>
    </location>
</feature>
<dbReference type="RefSeq" id="XP_003847271.1">
    <property type="nucleotide sequence ID" value="XM_003847223.1"/>
</dbReference>
<proteinExistence type="predicted"/>
<dbReference type="InParanoid" id="F9XR99"/>
<feature type="compositionally biased region" description="Polar residues" evidence="1">
    <location>
        <begin position="205"/>
        <end position="222"/>
    </location>
</feature>
<feature type="compositionally biased region" description="Acidic residues" evidence="1">
    <location>
        <begin position="248"/>
        <end position="263"/>
    </location>
</feature>
<organism evidence="2 3">
    <name type="scientific">Zymoseptoria tritici (strain CBS 115943 / IPO323)</name>
    <name type="common">Speckled leaf blotch fungus</name>
    <name type="synonym">Septoria tritici</name>
    <dbReference type="NCBI Taxonomy" id="336722"/>
    <lineage>
        <taxon>Eukaryota</taxon>
        <taxon>Fungi</taxon>
        <taxon>Dikarya</taxon>
        <taxon>Ascomycota</taxon>
        <taxon>Pezizomycotina</taxon>
        <taxon>Dothideomycetes</taxon>
        <taxon>Dothideomycetidae</taxon>
        <taxon>Mycosphaerellales</taxon>
        <taxon>Mycosphaerellaceae</taxon>
        <taxon>Zymoseptoria</taxon>
    </lineage>
</organism>
<evidence type="ECO:0000313" key="2">
    <source>
        <dbReference type="EMBL" id="EGP82247.1"/>
    </source>
</evidence>
<sequence>MPECADSCFVGFEKAMKPFAISIGFVRGKVMLAGSSPLTLPSSLAETNPSATAASDYNSLIGIIDSILSLTQESSSSTLALSRDITTNASKRSYSDTSGISVALVSDKCKRQKLSDATSPDYLFEVSSDAEAPPRDSASLKEKYKSGNFEEANNDMELSDFEEHSLNTKDHDEADSEEADNDVNSNSEIRIPATSDPHEDDSQESDNNAESNSEVRIPSTSDPAEGDSEDADNDAELTDSEMSIATSDPDESESELGMDDPEEGDKYDRADPMTTGMTDYGPERYDVIEWFDEEGNFQMRAEMVREDHDESGDEEERDDDAVAVTSVPPNEAVQGKDEEQSGDDEIAVTAMPLTKGVQDKDEEPADDDEEIAVSAKPFTKAMQDEHEPMARRPSFVNFTFLLSCNDQHAHSTMSGSASPHQLATCVYKSSTIWQTLAATLAPSKNPNEVQHKARTYTHSKAFEMLFTSQRMRRGRHK</sequence>
<dbReference type="GeneID" id="13399926"/>
<feature type="region of interest" description="Disordered" evidence="1">
    <location>
        <begin position="162"/>
        <end position="281"/>
    </location>
</feature>
<dbReference type="EMBL" id="CM001211">
    <property type="protein sequence ID" value="EGP82247.1"/>
    <property type="molecule type" value="Genomic_DNA"/>
</dbReference>
<dbReference type="OrthoDB" id="10523986at2759"/>
<dbReference type="Proteomes" id="UP000008062">
    <property type="component" value="Chromosome 16"/>
</dbReference>
<dbReference type="KEGG" id="ztr:MYCGRDRAFT_97757"/>
<feature type="compositionally biased region" description="Basic and acidic residues" evidence="1">
    <location>
        <begin position="162"/>
        <end position="172"/>
    </location>
</feature>
<accession>F9XR99</accession>
<feature type="compositionally biased region" description="Acidic residues" evidence="1">
    <location>
        <begin position="309"/>
        <end position="321"/>
    </location>
</feature>
<dbReference type="AlphaFoldDB" id="F9XR99"/>
<gene>
    <name evidence="2" type="ORF">MYCGRDRAFT_97757</name>
</gene>
<protein>
    <submittedName>
        <fullName evidence="2">Uncharacterized protein</fullName>
    </submittedName>
</protein>
<dbReference type="HOGENOM" id="CLU_572680_0_0_1"/>